<dbReference type="Proteomes" id="UP000076727">
    <property type="component" value="Unassembled WGS sequence"/>
</dbReference>
<evidence type="ECO:0000313" key="1">
    <source>
        <dbReference type="EMBL" id="KZT64953.1"/>
    </source>
</evidence>
<dbReference type="EMBL" id="KV429115">
    <property type="protein sequence ID" value="KZT64953.1"/>
    <property type="molecule type" value="Genomic_DNA"/>
</dbReference>
<sequence length="135" mass="14581">MEVERQLAIYLCQAGRYGTGAAVDEIADWAGVSVGSIYNCARRCMVALAGLHSVAFNSREEEQIQGAKRCAAEKAGTTAWEGGIYATDGSPIKLSGKPGFYGIDFYGKDKIYAIQLTVSSSTFFNSYYVDFGMSL</sequence>
<evidence type="ECO:0008006" key="3">
    <source>
        <dbReference type="Google" id="ProtNLM"/>
    </source>
</evidence>
<dbReference type="OrthoDB" id="3246760at2759"/>
<accession>A0A165LWX2</accession>
<proteinExistence type="predicted"/>
<name>A0A165LWX2_9APHY</name>
<dbReference type="STRING" id="1314783.A0A165LWX2"/>
<gene>
    <name evidence="1" type="ORF">DAEQUDRAFT_717342</name>
</gene>
<organism evidence="1 2">
    <name type="scientific">Daedalea quercina L-15889</name>
    <dbReference type="NCBI Taxonomy" id="1314783"/>
    <lineage>
        <taxon>Eukaryota</taxon>
        <taxon>Fungi</taxon>
        <taxon>Dikarya</taxon>
        <taxon>Basidiomycota</taxon>
        <taxon>Agaricomycotina</taxon>
        <taxon>Agaricomycetes</taxon>
        <taxon>Polyporales</taxon>
        <taxon>Fomitopsis</taxon>
    </lineage>
</organism>
<reference evidence="1 2" key="1">
    <citation type="journal article" date="2016" name="Mol. Biol. Evol.">
        <title>Comparative Genomics of Early-Diverging Mushroom-Forming Fungi Provides Insights into the Origins of Lignocellulose Decay Capabilities.</title>
        <authorList>
            <person name="Nagy L.G."/>
            <person name="Riley R."/>
            <person name="Tritt A."/>
            <person name="Adam C."/>
            <person name="Daum C."/>
            <person name="Floudas D."/>
            <person name="Sun H."/>
            <person name="Yadav J.S."/>
            <person name="Pangilinan J."/>
            <person name="Larsson K.H."/>
            <person name="Matsuura K."/>
            <person name="Barry K."/>
            <person name="Labutti K."/>
            <person name="Kuo R."/>
            <person name="Ohm R.A."/>
            <person name="Bhattacharya S.S."/>
            <person name="Shirouzu T."/>
            <person name="Yoshinaga Y."/>
            <person name="Martin F.M."/>
            <person name="Grigoriev I.V."/>
            <person name="Hibbett D.S."/>
        </authorList>
    </citation>
    <scope>NUCLEOTIDE SEQUENCE [LARGE SCALE GENOMIC DNA]</scope>
    <source>
        <strain evidence="1 2">L-15889</strain>
    </source>
</reference>
<evidence type="ECO:0000313" key="2">
    <source>
        <dbReference type="Proteomes" id="UP000076727"/>
    </source>
</evidence>
<keyword evidence="2" id="KW-1185">Reference proteome</keyword>
<protein>
    <recommendedName>
        <fullName evidence="3">DDE Tnp4 domain-containing protein</fullName>
    </recommendedName>
</protein>
<dbReference type="AlphaFoldDB" id="A0A165LWX2"/>